<reference evidence="4" key="3">
    <citation type="submission" date="2025-04" db="UniProtKB">
        <authorList>
            <consortium name="RefSeq"/>
        </authorList>
    </citation>
    <scope>IDENTIFICATION</scope>
    <source>
        <strain evidence="4">CBS 781.70</strain>
    </source>
</reference>
<keyword evidence="1" id="KW-0472">Membrane</keyword>
<dbReference type="RefSeq" id="XP_033532373.1">
    <property type="nucleotide sequence ID" value="XM_033683270.1"/>
</dbReference>
<proteinExistence type="predicted"/>
<gene>
    <name evidence="2 4" type="ORF">P152DRAFT_81936</name>
</gene>
<evidence type="ECO:0000313" key="4">
    <source>
        <dbReference type="RefSeq" id="XP_033532373.1"/>
    </source>
</evidence>
<reference evidence="2 4" key="1">
    <citation type="submission" date="2020-01" db="EMBL/GenBank/DDBJ databases">
        <authorList>
            <consortium name="DOE Joint Genome Institute"/>
            <person name="Haridas S."/>
            <person name="Albert R."/>
            <person name="Binder M."/>
            <person name="Bloem J."/>
            <person name="Labutti K."/>
            <person name="Salamov A."/>
            <person name="Andreopoulos B."/>
            <person name="Baker S.E."/>
            <person name="Barry K."/>
            <person name="Bills G."/>
            <person name="Bluhm B.H."/>
            <person name="Cannon C."/>
            <person name="Castanera R."/>
            <person name="Culley D.E."/>
            <person name="Daum C."/>
            <person name="Ezra D."/>
            <person name="Gonzalez J.B."/>
            <person name="Henrissat B."/>
            <person name="Kuo A."/>
            <person name="Liang C."/>
            <person name="Lipzen A."/>
            <person name="Lutzoni F."/>
            <person name="Magnuson J."/>
            <person name="Mondo S."/>
            <person name="Nolan M."/>
            <person name="Ohm R."/>
            <person name="Pangilinan J."/>
            <person name="Park H.-J."/>
            <person name="Ramirez L."/>
            <person name="Alfaro M."/>
            <person name="Sun H."/>
            <person name="Tritt A."/>
            <person name="Yoshinaga Y."/>
            <person name="Zwiers L.-H."/>
            <person name="Turgeon B.G."/>
            <person name="Goodwin S.B."/>
            <person name="Spatafora J.W."/>
            <person name="Crous P.W."/>
            <person name="Grigoriev I.V."/>
        </authorList>
    </citation>
    <scope>NUCLEOTIDE SEQUENCE</scope>
    <source>
        <strain evidence="2 4">CBS 781.70</strain>
    </source>
</reference>
<evidence type="ECO:0000256" key="1">
    <source>
        <dbReference type="SAM" id="Phobius"/>
    </source>
</evidence>
<evidence type="ECO:0000313" key="2">
    <source>
        <dbReference type="EMBL" id="KAF1810742.1"/>
    </source>
</evidence>
<dbReference type="Proteomes" id="UP000504638">
    <property type="component" value="Unplaced"/>
</dbReference>
<organism evidence="2">
    <name type="scientific">Eremomyces bilateralis CBS 781.70</name>
    <dbReference type="NCBI Taxonomy" id="1392243"/>
    <lineage>
        <taxon>Eukaryota</taxon>
        <taxon>Fungi</taxon>
        <taxon>Dikarya</taxon>
        <taxon>Ascomycota</taxon>
        <taxon>Pezizomycotina</taxon>
        <taxon>Dothideomycetes</taxon>
        <taxon>Dothideomycetes incertae sedis</taxon>
        <taxon>Eremomycetales</taxon>
        <taxon>Eremomycetaceae</taxon>
        <taxon>Eremomyces</taxon>
    </lineage>
</organism>
<accession>A0A6G1FYE8</accession>
<evidence type="ECO:0000313" key="3">
    <source>
        <dbReference type="Proteomes" id="UP000504638"/>
    </source>
</evidence>
<protein>
    <submittedName>
        <fullName evidence="2 4">Uncharacterized protein</fullName>
    </submittedName>
</protein>
<name>A0A6G1FYE8_9PEZI</name>
<reference evidence="4" key="2">
    <citation type="submission" date="2020-04" db="EMBL/GenBank/DDBJ databases">
        <authorList>
            <consortium name="NCBI Genome Project"/>
        </authorList>
    </citation>
    <scope>NUCLEOTIDE SEQUENCE</scope>
    <source>
        <strain evidence="4">CBS 781.70</strain>
    </source>
</reference>
<dbReference type="AlphaFoldDB" id="A0A6G1FYE8"/>
<sequence>MVKRRVRVTLGACSTFTPSTRRLAVDDQISRMAFKMIPSPYFLFNTWLGRIVYLVLWYPMRQLHPRSPRIDGCELEARHPFDHSSVQGRFPALTESLGCLPSRLISVMTNSLPRTPYAMKSV</sequence>
<keyword evidence="3" id="KW-1185">Reference proteome</keyword>
<dbReference type="EMBL" id="ML975164">
    <property type="protein sequence ID" value="KAF1810742.1"/>
    <property type="molecule type" value="Genomic_DNA"/>
</dbReference>
<dbReference type="GeneID" id="54423840"/>
<feature type="transmembrane region" description="Helical" evidence="1">
    <location>
        <begin position="40"/>
        <end position="60"/>
    </location>
</feature>
<keyword evidence="1" id="KW-0812">Transmembrane</keyword>
<keyword evidence="1" id="KW-1133">Transmembrane helix</keyword>